<name>T1J360_STRMM</name>
<evidence type="ECO:0000313" key="2">
    <source>
        <dbReference type="EnsemblMetazoa" id="SMAR008019-PA"/>
    </source>
</evidence>
<dbReference type="InterPro" id="IPR011037">
    <property type="entry name" value="Pyrv_Knase-like_insert_dom_sf"/>
</dbReference>
<dbReference type="GO" id="GO:0030170">
    <property type="term" value="F:pyridoxal phosphate binding"/>
    <property type="evidence" value="ECO:0007669"/>
    <property type="project" value="InterPro"/>
</dbReference>
<dbReference type="InterPro" id="IPR005302">
    <property type="entry name" value="MoCF_Sase_C"/>
</dbReference>
<evidence type="ECO:0000259" key="1">
    <source>
        <dbReference type="PROSITE" id="PS51340"/>
    </source>
</evidence>
<dbReference type="SUPFAM" id="SSF50800">
    <property type="entry name" value="PK beta-barrel domain-like"/>
    <property type="match status" value="1"/>
</dbReference>
<accession>T1J360</accession>
<dbReference type="HOGENOM" id="CLU_028286_6_1_1"/>
<dbReference type="GO" id="GO:0030151">
    <property type="term" value="F:molybdenum ion binding"/>
    <property type="evidence" value="ECO:0007669"/>
    <property type="project" value="InterPro"/>
</dbReference>
<dbReference type="AlphaFoldDB" id="T1J360"/>
<dbReference type="EnsemblMetazoa" id="SMAR008019-RA">
    <property type="protein sequence ID" value="SMAR008019-PA"/>
    <property type="gene ID" value="SMAR008019"/>
</dbReference>
<dbReference type="Pfam" id="PF03476">
    <property type="entry name" value="MOSC_N"/>
    <property type="match status" value="1"/>
</dbReference>
<dbReference type="STRING" id="126957.T1J360"/>
<dbReference type="Pfam" id="PF03473">
    <property type="entry name" value="MOSC"/>
    <property type="match status" value="1"/>
</dbReference>
<reference evidence="2" key="2">
    <citation type="submission" date="2015-02" db="UniProtKB">
        <authorList>
            <consortium name="EnsemblMetazoa"/>
        </authorList>
    </citation>
    <scope>IDENTIFICATION</scope>
</reference>
<dbReference type="InterPro" id="IPR005303">
    <property type="entry name" value="MOCOS_middle"/>
</dbReference>
<dbReference type="SUPFAM" id="SSF141673">
    <property type="entry name" value="MOSC N-terminal domain-like"/>
    <property type="match status" value="1"/>
</dbReference>
<dbReference type="GO" id="GO:0003824">
    <property type="term" value="F:catalytic activity"/>
    <property type="evidence" value="ECO:0007669"/>
    <property type="project" value="InterPro"/>
</dbReference>
<organism evidence="2 3">
    <name type="scientific">Strigamia maritima</name>
    <name type="common">European centipede</name>
    <name type="synonym">Geophilus maritimus</name>
    <dbReference type="NCBI Taxonomy" id="126957"/>
    <lineage>
        <taxon>Eukaryota</taxon>
        <taxon>Metazoa</taxon>
        <taxon>Ecdysozoa</taxon>
        <taxon>Arthropoda</taxon>
        <taxon>Myriapoda</taxon>
        <taxon>Chilopoda</taxon>
        <taxon>Pleurostigmophora</taxon>
        <taxon>Geophilomorpha</taxon>
        <taxon>Linotaeniidae</taxon>
        <taxon>Strigamia</taxon>
    </lineage>
</organism>
<dbReference type="Proteomes" id="UP000014500">
    <property type="component" value="Unassembled WGS sequence"/>
</dbReference>
<reference evidence="3" key="1">
    <citation type="submission" date="2011-05" db="EMBL/GenBank/DDBJ databases">
        <authorList>
            <person name="Richards S.R."/>
            <person name="Qu J."/>
            <person name="Jiang H."/>
            <person name="Jhangiani S.N."/>
            <person name="Agravi P."/>
            <person name="Goodspeed R."/>
            <person name="Gross S."/>
            <person name="Mandapat C."/>
            <person name="Jackson L."/>
            <person name="Mathew T."/>
            <person name="Pu L."/>
            <person name="Thornton R."/>
            <person name="Saada N."/>
            <person name="Wilczek-Boney K.B."/>
            <person name="Lee S."/>
            <person name="Kovar C."/>
            <person name="Wu Y."/>
            <person name="Scherer S.E."/>
            <person name="Worley K.C."/>
            <person name="Muzny D.M."/>
            <person name="Gibbs R."/>
        </authorList>
    </citation>
    <scope>NUCLEOTIDE SEQUENCE</scope>
    <source>
        <strain evidence="3">Brora</strain>
    </source>
</reference>
<dbReference type="PhylomeDB" id="T1J360"/>
<dbReference type="EMBL" id="JH431820">
    <property type="status" value="NOT_ANNOTATED_CDS"/>
    <property type="molecule type" value="Genomic_DNA"/>
</dbReference>
<dbReference type="PROSITE" id="PS51340">
    <property type="entry name" value="MOSC"/>
    <property type="match status" value="1"/>
</dbReference>
<protein>
    <recommendedName>
        <fullName evidence="1">MOSC domain-containing protein</fullName>
    </recommendedName>
</protein>
<dbReference type="PANTHER" id="PTHR14237">
    <property type="entry name" value="MOLYBDOPTERIN COFACTOR SULFURASE MOSC"/>
    <property type="match status" value="1"/>
</dbReference>
<proteinExistence type="predicted"/>
<keyword evidence="3" id="KW-1185">Reference proteome</keyword>
<dbReference type="PROSITE" id="PS51257">
    <property type="entry name" value="PROKAR_LIPOPROTEIN"/>
    <property type="match status" value="1"/>
</dbReference>
<dbReference type="PANTHER" id="PTHR14237:SF19">
    <property type="entry name" value="MITOCHONDRIAL AMIDOXIME REDUCING COMPONENT 1"/>
    <property type="match status" value="1"/>
</dbReference>
<sequence>MDRSEWLRVGAVGAAAFLTGACGSLYAANTWRKPNIEYHQVGTLSNLLIYPIKSCRPIRVDEAECTQLGLKLGNATDRSFMLTDGKYHFITGRKENRMVLVQPTLKNDTLLLDAPGMETFELKIPEPKQVARNAIQGQQTAVFDQKTFGVDCGDQVGAWFGRFLERAEHSTRLLYHPWDESVRHFPYWHFWERYREDDRSKFADLNAFMALSEGSLNDLNERLGQQFSFLNFRPNFTVRGPYPYEEDAWKYLKIGETSFRCTRPCTRCVFTTIDPETGIKGDEPLKTLRRYRRHPDPRVRKREGDAPMFGTHLGLNSTSGSVIRVGDPVLASY</sequence>
<feature type="domain" description="MOSC" evidence="1">
    <location>
        <begin position="162"/>
        <end position="332"/>
    </location>
</feature>
<dbReference type="OMA" id="CCPLMIL"/>
<dbReference type="eggNOG" id="KOG2362">
    <property type="taxonomic scope" value="Eukaryota"/>
</dbReference>
<evidence type="ECO:0000313" key="3">
    <source>
        <dbReference type="Proteomes" id="UP000014500"/>
    </source>
</evidence>